<name>I4AGG8_BERLS</name>
<dbReference type="InterPro" id="IPR002491">
    <property type="entry name" value="ABC_transptr_periplasmic_BD"/>
</dbReference>
<dbReference type="eggNOG" id="COG0614">
    <property type="taxonomic scope" value="Bacteria"/>
</dbReference>
<dbReference type="KEGG" id="fli:Fleli_0587"/>
<evidence type="ECO:0000313" key="2">
    <source>
        <dbReference type="EMBL" id="AFM03053.1"/>
    </source>
</evidence>
<dbReference type="RefSeq" id="WP_014796513.1">
    <property type="nucleotide sequence ID" value="NC_018018.1"/>
</dbReference>
<dbReference type="PROSITE" id="PS51257">
    <property type="entry name" value="PROKAR_LIPOPROTEIN"/>
    <property type="match status" value="1"/>
</dbReference>
<dbReference type="EMBL" id="CP003345">
    <property type="protein sequence ID" value="AFM03053.1"/>
    <property type="molecule type" value="Genomic_DNA"/>
</dbReference>
<dbReference type="Gene3D" id="3.40.50.1980">
    <property type="entry name" value="Nitrogenase molybdenum iron protein domain"/>
    <property type="match status" value="2"/>
</dbReference>
<keyword evidence="3" id="KW-1185">Reference proteome</keyword>
<sequence length="388" mass="44883">MKIHYLYYSILFLFIFSCKTENKKEIKTTETLELPIDSVKLIHANQFRSYSYKDFETIEVFDKNKKLQQRYLLYKGKNKPTTNLKYDVALQIPLKRMISRSTKYATFISLLDNVNNLVGFVGSKYVSNQEIRKNIENGKIKEVGNDDGSGVNFEGLVNLEPDAIFTYDASLYGGTSDTQQKMKELGLPMIICNETLESSPLAQAEWIKFFGVLFEKGEQATEIFNNVKSNYDSLKNLTASIKEKNKPTLFFNAWYNETWFMPNGESYVAQFAKDAGAIYLWNDLEGTGASPLAIESVYERAEKADYWFHASDWKNMNQLISSDRRFVSFKSVKNKSVFNHNKRQLKSGGNDYFESGVAFPDKILEDFIKILHPELIENKELYFYENLK</sequence>
<dbReference type="OrthoDB" id="9812528at2"/>
<dbReference type="PROSITE" id="PS50983">
    <property type="entry name" value="FE_B12_PBP"/>
    <property type="match status" value="1"/>
</dbReference>
<evidence type="ECO:0000313" key="3">
    <source>
        <dbReference type="Proteomes" id="UP000006054"/>
    </source>
</evidence>
<evidence type="ECO:0000259" key="1">
    <source>
        <dbReference type="PROSITE" id="PS50983"/>
    </source>
</evidence>
<feature type="domain" description="Fe/B12 periplasmic-binding" evidence="1">
    <location>
        <begin position="96"/>
        <end position="375"/>
    </location>
</feature>
<proteinExistence type="predicted"/>
<gene>
    <name evidence="2" type="ordered locus">Fleli_0587</name>
</gene>
<dbReference type="GO" id="GO:0071281">
    <property type="term" value="P:cellular response to iron ion"/>
    <property type="evidence" value="ECO:0007669"/>
    <property type="project" value="TreeGrafter"/>
</dbReference>
<dbReference type="InterPro" id="IPR050902">
    <property type="entry name" value="ABC_Transporter_SBP"/>
</dbReference>
<dbReference type="Proteomes" id="UP000006054">
    <property type="component" value="Chromosome"/>
</dbReference>
<dbReference type="AlphaFoldDB" id="I4AGG8"/>
<dbReference type="SUPFAM" id="SSF53807">
    <property type="entry name" value="Helical backbone' metal receptor"/>
    <property type="match status" value="1"/>
</dbReference>
<protein>
    <submittedName>
        <fullName evidence="2">ABC-type Fe3+-hydroxamate transport system, periplasmic component</fullName>
    </submittedName>
</protein>
<dbReference type="PANTHER" id="PTHR30535">
    <property type="entry name" value="VITAMIN B12-BINDING PROTEIN"/>
    <property type="match status" value="1"/>
</dbReference>
<dbReference type="HOGENOM" id="CLU_025776_1_0_10"/>
<reference evidence="3" key="1">
    <citation type="submission" date="2012-06" db="EMBL/GenBank/DDBJ databases">
        <title>The complete genome of Flexibacter litoralis DSM 6794.</title>
        <authorList>
            <person name="Lucas S."/>
            <person name="Copeland A."/>
            <person name="Lapidus A."/>
            <person name="Glavina del Rio T."/>
            <person name="Dalin E."/>
            <person name="Tice H."/>
            <person name="Bruce D."/>
            <person name="Goodwin L."/>
            <person name="Pitluck S."/>
            <person name="Peters L."/>
            <person name="Ovchinnikova G."/>
            <person name="Lu M."/>
            <person name="Kyrpides N."/>
            <person name="Mavromatis K."/>
            <person name="Ivanova N."/>
            <person name="Brettin T."/>
            <person name="Detter J.C."/>
            <person name="Han C."/>
            <person name="Larimer F."/>
            <person name="Land M."/>
            <person name="Hauser L."/>
            <person name="Markowitz V."/>
            <person name="Cheng J.-F."/>
            <person name="Hugenholtz P."/>
            <person name="Woyke T."/>
            <person name="Wu D."/>
            <person name="Spring S."/>
            <person name="Lang E."/>
            <person name="Kopitz M."/>
            <person name="Brambilla E."/>
            <person name="Klenk H.-P."/>
            <person name="Eisen J.A."/>
        </authorList>
    </citation>
    <scope>NUCLEOTIDE SEQUENCE [LARGE SCALE GENOMIC DNA]</scope>
    <source>
        <strain evidence="3">ATCC 23117 / DSM 6794 / NBRC 15988 / NCIMB 1366 / Sio-4</strain>
    </source>
</reference>
<dbReference type="Pfam" id="PF01497">
    <property type="entry name" value="Peripla_BP_2"/>
    <property type="match status" value="1"/>
</dbReference>
<dbReference type="PATRIC" id="fig|880071.3.peg.554"/>
<dbReference type="PANTHER" id="PTHR30535:SF34">
    <property type="entry name" value="MOLYBDATE-BINDING PROTEIN MOLA"/>
    <property type="match status" value="1"/>
</dbReference>
<organism evidence="2 3">
    <name type="scientific">Bernardetia litoralis (strain ATCC 23117 / DSM 6794 / NBRC 15988 / NCIMB 1366 / Fx l1 / Sio-4)</name>
    <name type="common">Flexibacter litoralis</name>
    <dbReference type="NCBI Taxonomy" id="880071"/>
    <lineage>
        <taxon>Bacteria</taxon>
        <taxon>Pseudomonadati</taxon>
        <taxon>Bacteroidota</taxon>
        <taxon>Cytophagia</taxon>
        <taxon>Cytophagales</taxon>
        <taxon>Bernardetiaceae</taxon>
        <taxon>Bernardetia</taxon>
    </lineage>
</organism>
<accession>I4AGG8</accession>
<dbReference type="STRING" id="880071.Fleli_0587"/>